<comment type="caution">
    <text evidence="2">The sequence shown here is derived from an EMBL/GenBank/DDBJ whole genome shotgun (WGS) entry which is preliminary data.</text>
</comment>
<evidence type="ECO:0000256" key="1">
    <source>
        <dbReference type="SAM" id="MobiDB-lite"/>
    </source>
</evidence>
<dbReference type="EMBL" id="JAAALK010001901">
    <property type="protein sequence ID" value="KAG8039392.1"/>
    <property type="molecule type" value="Genomic_DNA"/>
</dbReference>
<accession>A0A8J5USD9</accession>
<evidence type="ECO:0000313" key="2">
    <source>
        <dbReference type="EMBL" id="KAG8039392.1"/>
    </source>
</evidence>
<protein>
    <submittedName>
        <fullName evidence="2">Uncharacterized protein</fullName>
    </submittedName>
</protein>
<sequence length="66" mass="6687">MARSSTGGVKGVGWKGKGRNGSAMWVRTKAMTSALSAWEGGGTEHVGSDGSSGWSTWVAVICRGGS</sequence>
<organism evidence="2 3">
    <name type="scientific">Zizania palustris</name>
    <name type="common">Northern wild rice</name>
    <dbReference type="NCBI Taxonomy" id="103762"/>
    <lineage>
        <taxon>Eukaryota</taxon>
        <taxon>Viridiplantae</taxon>
        <taxon>Streptophyta</taxon>
        <taxon>Embryophyta</taxon>
        <taxon>Tracheophyta</taxon>
        <taxon>Spermatophyta</taxon>
        <taxon>Magnoliopsida</taxon>
        <taxon>Liliopsida</taxon>
        <taxon>Poales</taxon>
        <taxon>Poaceae</taxon>
        <taxon>BOP clade</taxon>
        <taxon>Oryzoideae</taxon>
        <taxon>Oryzeae</taxon>
        <taxon>Zizaniinae</taxon>
        <taxon>Zizania</taxon>
    </lineage>
</organism>
<proteinExistence type="predicted"/>
<feature type="region of interest" description="Disordered" evidence="1">
    <location>
        <begin position="1"/>
        <end position="20"/>
    </location>
</feature>
<dbReference type="AlphaFoldDB" id="A0A8J5USD9"/>
<keyword evidence="3" id="KW-1185">Reference proteome</keyword>
<name>A0A8J5USD9_ZIZPA</name>
<reference evidence="2" key="1">
    <citation type="journal article" date="2021" name="bioRxiv">
        <title>Whole Genome Assembly and Annotation of Northern Wild Rice, Zizania palustris L., Supports a Whole Genome Duplication in the Zizania Genus.</title>
        <authorList>
            <person name="Haas M."/>
            <person name="Kono T."/>
            <person name="Macchietto M."/>
            <person name="Millas R."/>
            <person name="McGilp L."/>
            <person name="Shao M."/>
            <person name="Duquette J."/>
            <person name="Hirsch C.N."/>
            <person name="Kimball J."/>
        </authorList>
    </citation>
    <scope>NUCLEOTIDE SEQUENCE</scope>
    <source>
        <tissue evidence="2">Fresh leaf tissue</tissue>
    </source>
</reference>
<evidence type="ECO:0000313" key="3">
    <source>
        <dbReference type="Proteomes" id="UP000729402"/>
    </source>
</evidence>
<gene>
    <name evidence="2" type="ORF">GUJ93_ZPchr0037g2878</name>
</gene>
<dbReference type="Proteomes" id="UP000729402">
    <property type="component" value="Unassembled WGS sequence"/>
</dbReference>
<reference evidence="2" key="2">
    <citation type="submission" date="2021-02" db="EMBL/GenBank/DDBJ databases">
        <authorList>
            <person name="Kimball J.A."/>
            <person name="Haas M.W."/>
            <person name="Macchietto M."/>
            <person name="Kono T."/>
            <person name="Duquette J."/>
            <person name="Shao M."/>
        </authorList>
    </citation>
    <scope>NUCLEOTIDE SEQUENCE</scope>
    <source>
        <tissue evidence="2">Fresh leaf tissue</tissue>
    </source>
</reference>